<dbReference type="Proteomes" id="UP001336020">
    <property type="component" value="Unassembled WGS sequence"/>
</dbReference>
<evidence type="ECO:0000313" key="1">
    <source>
        <dbReference type="EMBL" id="MEE2058295.1"/>
    </source>
</evidence>
<dbReference type="Pfam" id="PF07920">
    <property type="entry name" value="DUF1684"/>
    <property type="match status" value="1"/>
</dbReference>
<dbReference type="PANTHER" id="PTHR41913">
    <property type="entry name" value="DUF1684 DOMAIN-CONTAINING PROTEIN"/>
    <property type="match status" value="1"/>
</dbReference>
<dbReference type="RefSeq" id="WP_330133513.1">
    <property type="nucleotide sequence ID" value="NZ_JAUTXY010000004.1"/>
</dbReference>
<organism evidence="1 2">
    <name type="scientific">Rhodococcus artemisiae</name>
    <dbReference type="NCBI Taxonomy" id="714159"/>
    <lineage>
        <taxon>Bacteria</taxon>
        <taxon>Bacillati</taxon>
        <taxon>Actinomycetota</taxon>
        <taxon>Actinomycetes</taxon>
        <taxon>Mycobacteriales</taxon>
        <taxon>Nocardiaceae</taxon>
        <taxon>Rhodococcus</taxon>
    </lineage>
</organism>
<proteinExistence type="predicted"/>
<dbReference type="PANTHER" id="PTHR41913:SF1">
    <property type="entry name" value="DUF1684 DOMAIN-CONTAINING PROTEIN"/>
    <property type="match status" value="1"/>
</dbReference>
<dbReference type="InterPro" id="IPR012467">
    <property type="entry name" value="DUF1684"/>
</dbReference>
<dbReference type="EMBL" id="JAUTXY010000004">
    <property type="protein sequence ID" value="MEE2058295.1"/>
    <property type="molecule type" value="Genomic_DNA"/>
</dbReference>
<accession>A0ABU7L9S4</accession>
<evidence type="ECO:0000313" key="2">
    <source>
        <dbReference type="Proteomes" id="UP001336020"/>
    </source>
</evidence>
<gene>
    <name evidence="1" type="ORF">Q7514_12260</name>
</gene>
<protein>
    <submittedName>
        <fullName evidence="1">DUF1684 domain-containing protein</fullName>
    </submittedName>
</protein>
<comment type="caution">
    <text evidence="1">The sequence shown here is derived from an EMBL/GenBank/DDBJ whole genome shotgun (WGS) entry which is preliminary data.</text>
</comment>
<name>A0ABU7L9S4_9NOCA</name>
<reference evidence="1 2" key="1">
    <citation type="submission" date="2023-07" db="EMBL/GenBank/DDBJ databases">
        <authorList>
            <person name="Girao M."/>
            <person name="Carvalho M.F."/>
        </authorList>
    </citation>
    <scope>NUCLEOTIDE SEQUENCE [LARGE SCALE GENOMIC DNA]</scope>
    <source>
        <strain evidence="1 2">YIM65754</strain>
    </source>
</reference>
<keyword evidence="2" id="KW-1185">Reference proteome</keyword>
<sequence>MTTTLDRFIAEWQQWHSERDESLRQPLGWLSLTALYWLDDTAADYGDVPGLWRVDGDAVVRELAEETTEYHPVEGAPGVDVEFERGHIEIIQRTGRFALRIHDRTAPALTSFTGIPAYEPDPGWVIPGQFTAFDPPRTVTTGAVVDGLEHHHPALGLIRFVHDDAEYELVAFGDSEASLRILFTDATSGVTTYPAARILQVGAVEDGVVTLDFNRASNLPCAFTDAATCPIAPSENHLPFAVEAGERTPHARDSGA</sequence>